<evidence type="ECO:0000313" key="3">
    <source>
        <dbReference type="Proteomes" id="UP001153954"/>
    </source>
</evidence>
<evidence type="ECO:0000313" key="2">
    <source>
        <dbReference type="EMBL" id="CAH2089067.1"/>
    </source>
</evidence>
<evidence type="ECO:0000256" key="1">
    <source>
        <dbReference type="SAM" id="SignalP"/>
    </source>
</evidence>
<dbReference type="PROSITE" id="PS51257">
    <property type="entry name" value="PROKAR_LIPOPROTEIN"/>
    <property type="match status" value="1"/>
</dbReference>
<keyword evidence="3" id="KW-1185">Reference proteome</keyword>
<comment type="caution">
    <text evidence="2">The sequence shown here is derived from an EMBL/GenBank/DDBJ whole genome shotgun (WGS) entry which is preliminary data.</text>
</comment>
<protein>
    <submittedName>
        <fullName evidence="2">Uncharacterized protein</fullName>
    </submittedName>
</protein>
<dbReference type="Proteomes" id="UP001153954">
    <property type="component" value="Unassembled WGS sequence"/>
</dbReference>
<gene>
    <name evidence="2" type="ORF">EEDITHA_LOCUS5160</name>
</gene>
<feature type="chain" id="PRO_5043942134" evidence="1">
    <location>
        <begin position="17"/>
        <end position="89"/>
    </location>
</feature>
<dbReference type="EMBL" id="CAKOGL010000008">
    <property type="protein sequence ID" value="CAH2089067.1"/>
    <property type="molecule type" value="Genomic_DNA"/>
</dbReference>
<name>A0AAU9TSC8_EUPED</name>
<accession>A0AAU9TSC8</accession>
<organism evidence="2 3">
    <name type="scientific">Euphydryas editha</name>
    <name type="common">Edith's checkerspot</name>
    <dbReference type="NCBI Taxonomy" id="104508"/>
    <lineage>
        <taxon>Eukaryota</taxon>
        <taxon>Metazoa</taxon>
        <taxon>Ecdysozoa</taxon>
        <taxon>Arthropoda</taxon>
        <taxon>Hexapoda</taxon>
        <taxon>Insecta</taxon>
        <taxon>Pterygota</taxon>
        <taxon>Neoptera</taxon>
        <taxon>Endopterygota</taxon>
        <taxon>Lepidoptera</taxon>
        <taxon>Glossata</taxon>
        <taxon>Ditrysia</taxon>
        <taxon>Papilionoidea</taxon>
        <taxon>Nymphalidae</taxon>
        <taxon>Nymphalinae</taxon>
        <taxon>Euphydryas</taxon>
    </lineage>
</organism>
<sequence length="89" mass="10222">MRTIVALLVLCAGAGCLPVHKDYEIFNKSHNTDIIYDLSELFSEDMSQETSSTRPPPELPRRQLLVKLPPKKDTYSDVEYQFDLFRSDS</sequence>
<dbReference type="AlphaFoldDB" id="A0AAU9TSC8"/>
<keyword evidence="1" id="KW-0732">Signal</keyword>
<reference evidence="2" key="1">
    <citation type="submission" date="2022-03" db="EMBL/GenBank/DDBJ databases">
        <authorList>
            <person name="Tunstrom K."/>
        </authorList>
    </citation>
    <scope>NUCLEOTIDE SEQUENCE</scope>
</reference>
<proteinExistence type="predicted"/>
<feature type="signal peptide" evidence="1">
    <location>
        <begin position="1"/>
        <end position="16"/>
    </location>
</feature>